<feature type="domain" description="FeoB-type G" evidence="14">
    <location>
        <begin position="3"/>
        <end position="169"/>
    </location>
</feature>
<sequence>MNKLIIALIGNPNAGKTTLFNQLTGNRQRVGNWAGVTVERKEGDIQVGRRHITLIDLPGTYSLATPHAQTSPDEGIARDYLLARQADRLINVIDAANLERNLYLTLQLLELRIPCVLALNMLDIARRQRIFVDPAALSRRLGCPVIPLVADIGQGIAELKQAIVRPIGHPPPPPVEYPPAILAAAAVLASHPDSCAAGQPEPRTALHRLEQGENTGLRPDAAPRREERVRTELADGLSEDPALVIADCRYRAIDDICQSVASGRGETCLLTRRLDALALNRWLGIPCFLLVMYLMFVLAINVGGAFKPLFELGSAALFIDGVQWLGHLLHVPDRLTRLLAQGVGCGIGTLLPLIPQIGLMYLFLSLLEDTGYMARAAFVMDRLMRALGLPGKSFVPLIIGFGCNVPAVMATRTLDTARERLITMMMAPFMSCGARLAIFAVFAAAFFEHHGAALVFSLYLLGIATAVLTGLLLKATLLRGEAPPFIMELPTYHLPRLTNLLPQTWQRLKTFLLRAGKVIIAAGVMIGLLSGFTLRGAATDAIEQSALASVGRTLTPLLSPLGVRGDNWQATVGLMSGVLAKEVVIGALNQLYGAQAPAGAAFDPGQFDLTRRLGEALTETGRQLHALAVPTWLVNPIGASRGDAELTPGAMVALGEKFGGASAAYGYLIFVLLYMPCISVMGAIARESNRKWMLLSIVWSISIAYSLSALFYQAAILPEQPWTSSMAILLIMTVNGLMILTLYLLGRRLRDKATAAPACRPSSRMTCHQGGE</sequence>
<evidence type="ECO:0000256" key="10">
    <source>
        <dbReference type="ARBA" id="ARBA00023134"/>
    </source>
</evidence>
<name>A0ABY2SI31_9HYPH</name>
<keyword evidence="3" id="KW-1003">Cell membrane</keyword>
<comment type="similarity">
    <text evidence="13">Belongs to the TRAFAC class TrmE-Era-EngA-EngB-Septin-like GTPase superfamily. FeoB GTPase (TC 9.A.8) family.</text>
</comment>
<dbReference type="Pfam" id="PF07664">
    <property type="entry name" value="FeoB_C"/>
    <property type="match status" value="1"/>
</dbReference>
<evidence type="ECO:0000256" key="7">
    <source>
        <dbReference type="ARBA" id="ARBA00022989"/>
    </source>
</evidence>
<evidence type="ECO:0000256" key="9">
    <source>
        <dbReference type="ARBA" id="ARBA00023065"/>
    </source>
</evidence>
<keyword evidence="9" id="KW-0406">Ion transport</keyword>
<keyword evidence="2 13" id="KW-0813">Transport</keyword>
<dbReference type="Gene3D" id="1.10.287.1770">
    <property type="match status" value="1"/>
</dbReference>
<dbReference type="InterPro" id="IPR027417">
    <property type="entry name" value="P-loop_NTPase"/>
</dbReference>
<evidence type="ECO:0000256" key="12">
    <source>
        <dbReference type="NCBIfam" id="TIGR00437"/>
    </source>
</evidence>
<dbReference type="RefSeq" id="WP_136991163.1">
    <property type="nucleotide sequence ID" value="NZ_SZPQ01000023.1"/>
</dbReference>
<keyword evidence="11 13" id="KW-0472">Membrane</keyword>
<evidence type="ECO:0000256" key="3">
    <source>
        <dbReference type="ARBA" id="ARBA00022475"/>
    </source>
</evidence>
<keyword evidence="4 13" id="KW-0410">Iron transport</keyword>
<keyword evidence="6" id="KW-0547">Nucleotide-binding</keyword>
<gene>
    <name evidence="15" type="primary">feoB</name>
    <name evidence="15" type="ORF">FCN80_15965</name>
</gene>
<keyword evidence="16" id="KW-1185">Reference proteome</keyword>
<keyword evidence="10 13" id="KW-0342">GTP-binding</keyword>
<dbReference type="PROSITE" id="PS51711">
    <property type="entry name" value="G_FEOB"/>
    <property type="match status" value="1"/>
</dbReference>
<comment type="function">
    <text evidence="13">Probable transporter of a GTP-driven Fe(2+) uptake system.</text>
</comment>
<organism evidence="15 16">
    <name type="scientific">Martelella alba</name>
    <dbReference type="NCBI Taxonomy" id="2590451"/>
    <lineage>
        <taxon>Bacteria</taxon>
        <taxon>Pseudomonadati</taxon>
        <taxon>Pseudomonadota</taxon>
        <taxon>Alphaproteobacteria</taxon>
        <taxon>Hyphomicrobiales</taxon>
        <taxon>Aurantimonadaceae</taxon>
        <taxon>Martelella</taxon>
    </lineage>
</organism>
<feature type="transmembrane region" description="Helical" evidence="13">
    <location>
        <begin position="343"/>
        <end position="364"/>
    </location>
</feature>
<dbReference type="InterPro" id="IPR011640">
    <property type="entry name" value="Fe2_transport_prot_B_C"/>
</dbReference>
<dbReference type="NCBIfam" id="NF007105">
    <property type="entry name" value="PRK09554.1"/>
    <property type="match status" value="1"/>
</dbReference>
<dbReference type="EMBL" id="SZPQ01000023">
    <property type="protein sequence ID" value="TKI05023.1"/>
    <property type="molecule type" value="Genomic_DNA"/>
</dbReference>
<dbReference type="PANTHER" id="PTHR43185:SF1">
    <property type="entry name" value="FE(2+) TRANSPORTER FEOB"/>
    <property type="match status" value="1"/>
</dbReference>
<dbReference type="InterPro" id="IPR030389">
    <property type="entry name" value="G_FEOB_dom"/>
</dbReference>
<protein>
    <recommendedName>
        <fullName evidence="12 13">Ferrous iron transport protein B</fullName>
    </recommendedName>
</protein>
<feature type="transmembrane region" description="Helical" evidence="13">
    <location>
        <begin position="282"/>
        <end position="306"/>
    </location>
</feature>
<dbReference type="InterPro" id="IPR003373">
    <property type="entry name" value="Fe2_transport_prot-B"/>
</dbReference>
<dbReference type="InterPro" id="IPR050860">
    <property type="entry name" value="FeoB_GTPase"/>
</dbReference>
<evidence type="ECO:0000313" key="15">
    <source>
        <dbReference type="EMBL" id="TKI05023.1"/>
    </source>
</evidence>
<evidence type="ECO:0000256" key="5">
    <source>
        <dbReference type="ARBA" id="ARBA00022692"/>
    </source>
</evidence>
<reference evidence="15 16" key="1">
    <citation type="submission" date="2019-04" db="EMBL/GenBank/DDBJ databases">
        <authorList>
            <person name="Li M."/>
            <person name="Gao C."/>
        </authorList>
    </citation>
    <scope>NUCLEOTIDE SEQUENCE [LARGE SCALE GENOMIC DNA]</scope>
    <source>
        <strain evidence="15 16">BGMRC 2031</strain>
    </source>
</reference>
<feature type="transmembrane region" description="Helical" evidence="13">
    <location>
        <begin position="394"/>
        <end position="414"/>
    </location>
</feature>
<dbReference type="Pfam" id="PF02421">
    <property type="entry name" value="FeoB_N"/>
    <property type="match status" value="1"/>
</dbReference>
<keyword evidence="8 13" id="KW-0408">Iron</keyword>
<feature type="transmembrane region" description="Helical" evidence="13">
    <location>
        <begin position="426"/>
        <end position="447"/>
    </location>
</feature>
<evidence type="ECO:0000256" key="6">
    <source>
        <dbReference type="ARBA" id="ARBA00022741"/>
    </source>
</evidence>
<dbReference type="Gene3D" id="3.40.50.300">
    <property type="entry name" value="P-loop containing nucleotide triphosphate hydrolases"/>
    <property type="match status" value="1"/>
</dbReference>
<evidence type="ECO:0000256" key="2">
    <source>
        <dbReference type="ARBA" id="ARBA00022448"/>
    </source>
</evidence>
<feature type="transmembrane region" description="Helical" evidence="13">
    <location>
        <begin position="664"/>
        <end position="685"/>
    </location>
</feature>
<evidence type="ECO:0000256" key="1">
    <source>
        <dbReference type="ARBA" id="ARBA00004651"/>
    </source>
</evidence>
<comment type="subcellular location">
    <subcellularLocation>
        <location evidence="13">Cell inner membrane</location>
        <topology evidence="13">Multi-pass membrane protein</topology>
    </subcellularLocation>
    <subcellularLocation>
        <location evidence="1">Cell membrane</location>
        <topology evidence="1">Multi-pass membrane protein</topology>
    </subcellularLocation>
</comment>
<dbReference type="Proteomes" id="UP000305202">
    <property type="component" value="Unassembled WGS sequence"/>
</dbReference>
<comment type="caution">
    <text evidence="15">The sequence shown here is derived from an EMBL/GenBank/DDBJ whole genome shotgun (WGS) entry which is preliminary data.</text>
</comment>
<keyword evidence="5 13" id="KW-0812">Transmembrane</keyword>
<accession>A0ABY2SI31</accession>
<evidence type="ECO:0000256" key="4">
    <source>
        <dbReference type="ARBA" id="ARBA00022496"/>
    </source>
</evidence>
<keyword evidence="7 13" id="KW-1133">Transmembrane helix</keyword>
<evidence type="ECO:0000259" key="14">
    <source>
        <dbReference type="PROSITE" id="PS51711"/>
    </source>
</evidence>
<dbReference type="Pfam" id="PF07670">
    <property type="entry name" value="Gate"/>
    <property type="match status" value="2"/>
</dbReference>
<evidence type="ECO:0000256" key="8">
    <source>
        <dbReference type="ARBA" id="ARBA00023004"/>
    </source>
</evidence>
<feature type="transmembrane region" description="Helical" evidence="13">
    <location>
        <begin position="726"/>
        <end position="745"/>
    </location>
</feature>
<dbReference type="NCBIfam" id="TIGR00437">
    <property type="entry name" value="feoB"/>
    <property type="match status" value="1"/>
</dbReference>
<evidence type="ECO:0000313" key="16">
    <source>
        <dbReference type="Proteomes" id="UP000305202"/>
    </source>
</evidence>
<dbReference type="InterPro" id="IPR011642">
    <property type="entry name" value="Gate_dom"/>
</dbReference>
<dbReference type="SUPFAM" id="SSF52540">
    <property type="entry name" value="P-loop containing nucleoside triphosphate hydrolases"/>
    <property type="match status" value="1"/>
</dbReference>
<evidence type="ECO:0000256" key="11">
    <source>
        <dbReference type="ARBA" id="ARBA00023136"/>
    </source>
</evidence>
<dbReference type="CDD" id="cd01879">
    <property type="entry name" value="FeoB"/>
    <property type="match status" value="1"/>
</dbReference>
<feature type="transmembrane region" description="Helical" evidence="13">
    <location>
        <begin position="692"/>
        <end position="714"/>
    </location>
</feature>
<feature type="transmembrane region" description="Helical" evidence="13">
    <location>
        <begin position="453"/>
        <end position="473"/>
    </location>
</feature>
<feature type="transmembrane region" description="Helical" evidence="13">
    <location>
        <begin position="511"/>
        <end position="532"/>
    </location>
</feature>
<dbReference type="PANTHER" id="PTHR43185">
    <property type="entry name" value="FERROUS IRON TRANSPORT PROTEIN B"/>
    <property type="match status" value="1"/>
</dbReference>
<proteinExistence type="inferred from homology"/>
<evidence type="ECO:0000256" key="13">
    <source>
        <dbReference type="RuleBase" id="RU362098"/>
    </source>
</evidence>